<evidence type="ECO:0000313" key="3">
    <source>
        <dbReference type="EMBL" id="RHN74853.1"/>
    </source>
</evidence>
<protein>
    <submittedName>
        <fullName evidence="3">Putative Late nodulin</fullName>
    </submittedName>
</protein>
<feature type="domain" description="Late nodulin" evidence="2">
    <location>
        <begin position="1"/>
        <end position="61"/>
    </location>
</feature>
<dbReference type="GO" id="GO:0046872">
    <property type="term" value="F:metal ion binding"/>
    <property type="evidence" value="ECO:0007669"/>
    <property type="project" value="InterPro"/>
</dbReference>
<proteinExistence type="predicted"/>
<dbReference type="InterPro" id="IPR009810">
    <property type="entry name" value="Nodulin_late_dom"/>
</dbReference>
<gene>
    <name evidence="3" type="ORF">MtrunA17_Chr2g0314811</name>
</gene>
<dbReference type="AlphaFoldDB" id="A0A396JEZ7"/>
<evidence type="ECO:0000259" key="2">
    <source>
        <dbReference type="Pfam" id="PF07127"/>
    </source>
</evidence>
<sequence>MAKILKYVQVMFIFLSLFLVVTDASTSSFLIKENTFVIECYTNTDCVHRVCKPPAAPKCLNCLRCICL</sequence>
<comment type="caution">
    <text evidence="3">The sequence shown here is derived from an EMBL/GenBank/DDBJ whole genome shotgun (WGS) entry which is preliminary data.</text>
</comment>
<dbReference type="Gramene" id="rna10979">
    <property type="protein sequence ID" value="RHN74853.1"/>
    <property type="gene ID" value="gene10979"/>
</dbReference>
<evidence type="ECO:0000313" key="4">
    <source>
        <dbReference type="Proteomes" id="UP000265566"/>
    </source>
</evidence>
<dbReference type="EMBL" id="PSQE01000002">
    <property type="protein sequence ID" value="RHN74853.1"/>
    <property type="molecule type" value="Genomic_DNA"/>
</dbReference>
<evidence type="ECO:0000256" key="1">
    <source>
        <dbReference type="SAM" id="SignalP"/>
    </source>
</evidence>
<organism evidence="3 4">
    <name type="scientific">Medicago truncatula</name>
    <name type="common">Barrel medic</name>
    <name type="synonym">Medicago tribuloides</name>
    <dbReference type="NCBI Taxonomy" id="3880"/>
    <lineage>
        <taxon>Eukaryota</taxon>
        <taxon>Viridiplantae</taxon>
        <taxon>Streptophyta</taxon>
        <taxon>Embryophyta</taxon>
        <taxon>Tracheophyta</taxon>
        <taxon>Spermatophyta</taxon>
        <taxon>Magnoliopsida</taxon>
        <taxon>eudicotyledons</taxon>
        <taxon>Gunneridae</taxon>
        <taxon>Pentapetalae</taxon>
        <taxon>rosids</taxon>
        <taxon>fabids</taxon>
        <taxon>Fabales</taxon>
        <taxon>Fabaceae</taxon>
        <taxon>Papilionoideae</taxon>
        <taxon>50 kb inversion clade</taxon>
        <taxon>NPAAA clade</taxon>
        <taxon>Hologalegina</taxon>
        <taxon>IRL clade</taxon>
        <taxon>Trifolieae</taxon>
        <taxon>Medicago</taxon>
    </lineage>
</organism>
<keyword evidence="1" id="KW-0732">Signal</keyword>
<dbReference type="Pfam" id="PF07127">
    <property type="entry name" value="Nodulin_late"/>
    <property type="match status" value="1"/>
</dbReference>
<reference evidence="4" key="1">
    <citation type="journal article" date="2018" name="Nat. Plants">
        <title>Whole-genome landscape of Medicago truncatula symbiotic genes.</title>
        <authorList>
            <person name="Pecrix Y."/>
            <person name="Staton S.E."/>
            <person name="Sallet E."/>
            <person name="Lelandais-Briere C."/>
            <person name="Moreau S."/>
            <person name="Carrere S."/>
            <person name="Blein T."/>
            <person name="Jardinaud M.F."/>
            <person name="Latrasse D."/>
            <person name="Zouine M."/>
            <person name="Zahm M."/>
            <person name="Kreplak J."/>
            <person name="Mayjonade B."/>
            <person name="Satge C."/>
            <person name="Perez M."/>
            <person name="Cauet S."/>
            <person name="Marande W."/>
            <person name="Chantry-Darmon C."/>
            <person name="Lopez-Roques C."/>
            <person name="Bouchez O."/>
            <person name="Berard A."/>
            <person name="Debelle F."/>
            <person name="Munos S."/>
            <person name="Bendahmane A."/>
            <person name="Berges H."/>
            <person name="Niebel A."/>
            <person name="Buitink J."/>
            <person name="Frugier F."/>
            <person name="Benhamed M."/>
            <person name="Crespi M."/>
            <person name="Gouzy J."/>
            <person name="Gamas P."/>
        </authorList>
    </citation>
    <scope>NUCLEOTIDE SEQUENCE [LARGE SCALE GENOMIC DNA]</scope>
    <source>
        <strain evidence="4">cv. Jemalong A17</strain>
    </source>
</reference>
<feature type="signal peptide" evidence="1">
    <location>
        <begin position="1"/>
        <end position="24"/>
    </location>
</feature>
<accession>A0A396JEZ7</accession>
<name>A0A396JEZ7_MEDTR</name>
<dbReference type="Proteomes" id="UP000265566">
    <property type="component" value="Chromosome 2"/>
</dbReference>
<feature type="chain" id="PRO_5017472443" evidence="1">
    <location>
        <begin position="25"/>
        <end position="68"/>
    </location>
</feature>